<comment type="caution">
    <text evidence="1">The sequence shown here is derived from an EMBL/GenBank/DDBJ whole genome shotgun (WGS) entry which is preliminary data.</text>
</comment>
<proteinExistence type="predicted"/>
<protein>
    <submittedName>
        <fullName evidence="1">Uncharacterized protein</fullName>
    </submittedName>
</protein>
<name>A0A0F9A3A4_9ZZZZ</name>
<feature type="non-terminal residue" evidence="1">
    <location>
        <position position="77"/>
    </location>
</feature>
<reference evidence="1" key="1">
    <citation type="journal article" date="2015" name="Nature">
        <title>Complex archaea that bridge the gap between prokaryotes and eukaryotes.</title>
        <authorList>
            <person name="Spang A."/>
            <person name="Saw J.H."/>
            <person name="Jorgensen S.L."/>
            <person name="Zaremba-Niedzwiedzka K."/>
            <person name="Martijn J."/>
            <person name="Lind A.E."/>
            <person name="van Eijk R."/>
            <person name="Schleper C."/>
            <person name="Guy L."/>
            <person name="Ettema T.J."/>
        </authorList>
    </citation>
    <scope>NUCLEOTIDE SEQUENCE</scope>
</reference>
<sequence>MALRDIGVRTVIETLQGFLSGMGRYNDSLKTAEQRTQKFADRAGKAGRALTAVSAPLIAIGFLATRAAISFETAFIG</sequence>
<dbReference type="EMBL" id="LAZR01048138">
    <property type="protein sequence ID" value="KKK92610.1"/>
    <property type="molecule type" value="Genomic_DNA"/>
</dbReference>
<organism evidence="1">
    <name type="scientific">marine sediment metagenome</name>
    <dbReference type="NCBI Taxonomy" id="412755"/>
    <lineage>
        <taxon>unclassified sequences</taxon>
        <taxon>metagenomes</taxon>
        <taxon>ecological metagenomes</taxon>
    </lineage>
</organism>
<gene>
    <name evidence="1" type="ORF">LCGC14_2701240</name>
</gene>
<evidence type="ECO:0000313" key="1">
    <source>
        <dbReference type="EMBL" id="KKK92610.1"/>
    </source>
</evidence>
<accession>A0A0F9A3A4</accession>
<dbReference type="AlphaFoldDB" id="A0A0F9A3A4"/>